<feature type="region of interest" description="Disordered" evidence="1">
    <location>
        <begin position="1"/>
        <end position="56"/>
    </location>
</feature>
<sequence>MRESEEIKIIERPISQYKNNTSHVDTSSSSSSDQKQKPATSTQKHIRPKLRKRNENVESLIEQTRLQISSLSTQEDRLSALKESLIDQPSNIVKPKQGPKGILKPSKYTKPAAIQSYENDTLADELGLPRNDMEPQRTEALPSVAAFVKDTVLEKKIEIPKPVVTKPQMKQVEKEQGPKIIKSLAELIELGQQANAHLENSETEENGEKMETMIEANMEFKCISENEYEAAIEKAKEAGISVEEYVAQQENNSQEEDDEKMSMNTEEEMDEEERVTIETEDDIFQQDDYMDEEEEEEEGDMFEFFGEEQQEEEEEVLFEPELRAFMILWNALKAWITADAVDVLKKCKSESFAFKDDSEGYRITKQDPFGKSKKEQPCDVHLSRCAGLMNMLKLNLTKCLDDCGYSADDGYTIKTAESRLYEFVQFFDYSEPMVKFHSDMWKALTVILLNIVLPRHDLAFEGKSGIIVQDHAELTLPLMLREVGITMEEYKYLVNSAIPSLDLGS</sequence>
<comment type="caution">
    <text evidence="2">The sequence shown here is derived from an EMBL/GenBank/DDBJ whole genome shotgun (WGS) entry which is preliminary data.</text>
</comment>
<feature type="compositionally biased region" description="Basic and acidic residues" evidence="1">
    <location>
        <begin position="1"/>
        <end position="11"/>
    </location>
</feature>
<feature type="region of interest" description="Disordered" evidence="1">
    <location>
        <begin position="248"/>
        <end position="275"/>
    </location>
</feature>
<protein>
    <submittedName>
        <fullName evidence="2">Uncharacterized protein</fullName>
    </submittedName>
</protein>
<dbReference type="EMBL" id="BLLK01000056">
    <property type="protein sequence ID" value="GFH56752.1"/>
    <property type="molecule type" value="Genomic_DNA"/>
</dbReference>
<proteinExistence type="predicted"/>
<organism evidence="2 3">
    <name type="scientific">Chaetoceros tenuissimus</name>
    <dbReference type="NCBI Taxonomy" id="426638"/>
    <lineage>
        <taxon>Eukaryota</taxon>
        <taxon>Sar</taxon>
        <taxon>Stramenopiles</taxon>
        <taxon>Ochrophyta</taxon>
        <taxon>Bacillariophyta</taxon>
        <taxon>Coscinodiscophyceae</taxon>
        <taxon>Chaetocerotophycidae</taxon>
        <taxon>Chaetocerotales</taxon>
        <taxon>Chaetocerotaceae</taxon>
        <taxon>Chaetoceros</taxon>
    </lineage>
</organism>
<dbReference type="AlphaFoldDB" id="A0AAD3D396"/>
<accession>A0AAD3D396</accession>
<name>A0AAD3D396_9STRA</name>
<evidence type="ECO:0000313" key="2">
    <source>
        <dbReference type="EMBL" id="GFH56752.1"/>
    </source>
</evidence>
<gene>
    <name evidence="2" type="ORF">CTEN210_13228</name>
</gene>
<dbReference type="Proteomes" id="UP001054902">
    <property type="component" value="Unassembled WGS sequence"/>
</dbReference>
<feature type="compositionally biased region" description="Acidic residues" evidence="1">
    <location>
        <begin position="253"/>
        <end position="275"/>
    </location>
</feature>
<feature type="compositionally biased region" description="Polar residues" evidence="1">
    <location>
        <begin position="16"/>
        <end position="26"/>
    </location>
</feature>
<keyword evidence="3" id="KW-1185">Reference proteome</keyword>
<reference evidence="2 3" key="1">
    <citation type="journal article" date="2021" name="Sci. Rep.">
        <title>The genome of the diatom Chaetoceros tenuissimus carries an ancient integrated fragment of an extant virus.</title>
        <authorList>
            <person name="Hongo Y."/>
            <person name="Kimura K."/>
            <person name="Takaki Y."/>
            <person name="Yoshida Y."/>
            <person name="Baba S."/>
            <person name="Kobayashi G."/>
            <person name="Nagasaki K."/>
            <person name="Hano T."/>
            <person name="Tomaru Y."/>
        </authorList>
    </citation>
    <scope>NUCLEOTIDE SEQUENCE [LARGE SCALE GENOMIC DNA]</scope>
    <source>
        <strain evidence="2 3">NIES-3715</strain>
    </source>
</reference>
<evidence type="ECO:0000313" key="3">
    <source>
        <dbReference type="Proteomes" id="UP001054902"/>
    </source>
</evidence>
<evidence type="ECO:0000256" key="1">
    <source>
        <dbReference type="SAM" id="MobiDB-lite"/>
    </source>
</evidence>